<keyword evidence="3 6" id="KW-0863">Zinc-finger</keyword>
<dbReference type="InterPro" id="IPR013087">
    <property type="entry name" value="Znf_C2H2_type"/>
</dbReference>
<dbReference type="PROSITE" id="PS50157">
    <property type="entry name" value="ZINC_FINGER_C2H2_2"/>
    <property type="match status" value="3"/>
</dbReference>
<protein>
    <recommendedName>
        <fullName evidence="7">C2H2-type domain-containing protein</fullName>
    </recommendedName>
</protein>
<evidence type="ECO:0000259" key="7">
    <source>
        <dbReference type="PROSITE" id="PS50157"/>
    </source>
</evidence>
<keyword evidence="1" id="KW-0479">Metal-binding</keyword>
<reference evidence="8" key="1">
    <citation type="submission" date="2023-07" db="EMBL/GenBank/DDBJ databases">
        <authorList>
            <consortium name="AG Swart"/>
            <person name="Singh M."/>
            <person name="Singh A."/>
            <person name="Seah K."/>
            <person name="Emmerich C."/>
        </authorList>
    </citation>
    <scope>NUCLEOTIDE SEQUENCE</scope>
    <source>
        <strain evidence="8">DP1</strain>
    </source>
</reference>
<evidence type="ECO:0000256" key="5">
    <source>
        <dbReference type="ARBA" id="ARBA00023242"/>
    </source>
</evidence>
<evidence type="ECO:0000313" key="8">
    <source>
        <dbReference type="EMBL" id="CAI2369672.1"/>
    </source>
</evidence>
<evidence type="ECO:0000313" key="9">
    <source>
        <dbReference type="Proteomes" id="UP001295684"/>
    </source>
</evidence>
<evidence type="ECO:0000256" key="2">
    <source>
        <dbReference type="ARBA" id="ARBA00022737"/>
    </source>
</evidence>
<keyword evidence="5" id="KW-0539">Nucleus</keyword>
<dbReference type="GO" id="GO:0008270">
    <property type="term" value="F:zinc ion binding"/>
    <property type="evidence" value="ECO:0007669"/>
    <property type="project" value="UniProtKB-KW"/>
</dbReference>
<sequence>MIFQRTTSKTTFTNAASLATSVNSQEEVNQSFNLRLPALNQTFADPLMLQSLMQSYCICGPELCHQDFLSLKCGSISLPSKSFIHPSPCDFSWNGNKRDYKAFIQQEFKAEGNDVDTTLQNHQPSYHKRTCKKLLPFEVQDTNQKHSSGPLRPRGKYYCTLDNCGKSFGTMTARDCHARLHSKFRPFKCHLCSKSYTQNMNLKKHLLKHSHPDLDVRRVFECRYCDKKFTEKYTRKTHERKFHSEAL</sequence>
<feature type="domain" description="C2H2-type" evidence="7">
    <location>
        <begin position="157"/>
        <end position="186"/>
    </location>
</feature>
<gene>
    <name evidence="8" type="ORF">ECRASSUSDP1_LOCUS10975</name>
</gene>
<dbReference type="PROSITE" id="PS00028">
    <property type="entry name" value="ZINC_FINGER_C2H2_1"/>
    <property type="match status" value="3"/>
</dbReference>
<evidence type="ECO:0000256" key="1">
    <source>
        <dbReference type="ARBA" id="ARBA00022723"/>
    </source>
</evidence>
<dbReference type="PANTHER" id="PTHR24388:SF104">
    <property type="entry name" value="AT-RICH BINDING PROTEIN-RELATED"/>
    <property type="match status" value="1"/>
</dbReference>
<dbReference type="SUPFAM" id="SSF57667">
    <property type="entry name" value="beta-beta-alpha zinc fingers"/>
    <property type="match status" value="1"/>
</dbReference>
<dbReference type="GO" id="GO:0000981">
    <property type="term" value="F:DNA-binding transcription factor activity, RNA polymerase II-specific"/>
    <property type="evidence" value="ECO:0007669"/>
    <property type="project" value="TreeGrafter"/>
</dbReference>
<evidence type="ECO:0000256" key="6">
    <source>
        <dbReference type="PROSITE-ProRule" id="PRU00042"/>
    </source>
</evidence>
<dbReference type="PANTHER" id="PTHR24388">
    <property type="entry name" value="ZINC FINGER PROTEIN"/>
    <property type="match status" value="1"/>
</dbReference>
<dbReference type="SMART" id="SM00355">
    <property type="entry name" value="ZnF_C2H2"/>
    <property type="match status" value="3"/>
</dbReference>
<name>A0AAD1XFE3_EUPCR</name>
<feature type="domain" description="C2H2-type" evidence="7">
    <location>
        <begin position="187"/>
        <end position="214"/>
    </location>
</feature>
<keyword evidence="2" id="KW-0677">Repeat</keyword>
<dbReference type="EMBL" id="CAMPGE010010822">
    <property type="protein sequence ID" value="CAI2369672.1"/>
    <property type="molecule type" value="Genomic_DNA"/>
</dbReference>
<comment type="caution">
    <text evidence="8">The sequence shown here is derived from an EMBL/GenBank/DDBJ whole genome shotgun (WGS) entry which is preliminary data.</text>
</comment>
<dbReference type="Proteomes" id="UP001295684">
    <property type="component" value="Unassembled WGS sequence"/>
</dbReference>
<evidence type="ECO:0000256" key="4">
    <source>
        <dbReference type="ARBA" id="ARBA00022833"/>
    </source>
</evidence>
<evidence type="ECO:0000256" key="3">
    <source>
        <dbReference type="ARBA" id="ARBA00022771"/>
    </source>
</evidence>
<dbReference type="InterPro" id="IPR036236">
    <property type="entry name" value="Znf_C2H2_sf"/>
</dbReference>
<keyword evidence="9" id="KW-1185">Reference proteome</keyword>
<organism evidence="8 9">
    <name type="scientific">Euplotes crassus</name>
    <dbReference type="NCBI Taxonomy" id="5936"/>
    <lineage>
        <taxon>Eukaryota</taxon>
        <taxon>Sar</taxon>
        <taxon>Alveolata</taxon>
        <taxon>Ciliophora</taxon>
        <taxon>Intramacronucleata</taxon>
        <taxon>Spirotrichea</taxon>
        <taxon>Hypotrichia</taxon>
        <taxon>Euplotida</taxon>
        <taxon>Euplotidae</taxon>
        <taxon>Moneuplotes</taxon>
    </lineage>
</organism>
<dbReference type="GO" id="GO:0000978">
    <property type="term" value="F:RNA polymerase II cis-regulatory region sequence-specific DNA binding"/>
    <property type="evidence" value="ECO:0007669"/>
    <property type="project" value="TreeGrafter"/>
</dbReference>
<dbReference type="Gene3D" id="3.30.160.60">
    <property type="entry name" value="Classic Zinc Finger"/>
    <property type="match status" value="2"/>
</dbReference>
<accession>A0AAD1XFE3</accession>
<proteinExistence type="predicted"/>
<feature type="domain" description="C2H2-type" evidence="7">
    <location>
        <begin position="220"/>
        <end position="247"/>
    </location>
</feature>
<dbReference type="AlphaFoldDB" id="A0AAD1XFE3"/>
<keyword evidence="4" id="KW-0862">Zinc</keyword>
<dbReference type="InterPro" id="IPR050527">
    <property type="entry name" value="Snail/Krueppel_Znf"/>
</dbReference>